<dbReference type="Proteomes" id="UP000005391">
    <property type="component" value="Unassembled WGS sequence"/>
</dbReference>
<organism evidence="1 2">
    <name type="scientific">Capnocytophaga ochracea F0287</name>
    <dbReference type="NCBI Taxonomy" id="873517"/>
    <lineage>
        <taxon>Bacteria</taxon>
        <taxon>Pseudomonadati</taxon>
        <taxon>Bacteroidota</taxon>
        <taxon>Flavobacteriia</taxon>
        <taxon>Flavobacteriales</taxon>
        <taxon>Flavobacteriaceae</taxon>
        <taxon>Capnocytophaga</taxon>
    </lineage>
</organism>
<accession>E4MPK3</accession>
<dbReference type="eggNOG" id="ENOG5030U0R">
    <property type="taxonomic scope" value="Bacteria"/>
</dbReference>
<name>E4MPK3_CAPOC</name>
<dbReference type="HOGENOM" id="CLU_962030_0_0_10"/>
<sequence>MPIFYIVSFNKKTLMELEEFLENIKQHITTLQNYIKSQKEFIAEEEKRFGQLAWDSVAQELTRAKKHTEGYQPNSEQLNKIEEKKKLLDQYLKEDERANSFEIGCLTYELEHLENGYSESEITEQIYNSYYEFAKNNFTAMFEQYTGKATLMLVYSVFELYLKKMCVVLGSISHKKAYNFKIRECIKYLIYDCKVKKSIFNANALHWQVLNTIKNLRDLIVHNNSIVNSKKLDKINKIKTTFADKITLYNDKNGDVHIIHFSEEFFTMTLENILKFFEEIVKSKQLKTP</sequence>
<evidence type="ECO:0000313" key="1">
    <source>
        <dbReference type="EMBL" id="EFS98423.1"/>
    </source>
</evidence>
<protein>
    <submittedName>
        <fullName evidence="1">Uncharacterized protein</fullName>
    </submittedName>
</protein>
<comment type="caution">
    <text evidence="1">The sequence shown here is derived from an EMBL/GenBank/DDBJ whole genome shotgun (WGS) entry which is preliminary data.</text>
</comment>
<dbReference type="AlphaFoldDB" id="E4MPK3"/>
<reference evidence="1 2" key="1">
    <citation type="submission" date="2010-10" db="EMBL/GenBank/DDBJ databases">
        <authorList>
            <person name="Muzny D."/>
            <person name="Qin X."/>
            <person name="Deng J."/>
            <person name="Jiang H."/>
            <person name="Liu Y."/>
            <person name="Qu J."/>
            <person name="Song X.-Z."/>
            <person name="Zhang L."/>
            <person name="Thornton R."/>
            <person name="Coyle M."/>
            <person name="Francisco L."/>
            <person name="Jackson L."/>
            <person name="Javaid M."/>
            <person name="Korchina V."/>
            <person name="Kovar C."/>
            <person name="Mata R."/>
            <person name="Mathew T."/>
            <person name="Ngo R."/>
            <person name="Nguyen L."/>
            <person name="Nguyen N."/>
            <person name="Okwuonu G."/>
            <person name="Ongeri F."/>
            <person name="Pham C."/>
            <person name="Simmons D."/>
            <person name="Wilczek-Boney K."/>
            <person name="Hale W."/>
            <person name="Jakkamsetti A."/>
            <person name="Pham P."/>
            <person name="Ruth R."/>
            <person name="San Lucas F."/>
            <person name="Warren J."/>
            <person name="Zhang J."/>
            <person name="Zhao Z."/>
            <person name="Zhou C."/>
            <person name="Zhu D."/>
            <person name="Lee S."/>
            <person name="Bess C."/>
            <person name="Blankenburg K."/>
            <person name="Forbes L."/>
            <person name="Fu Q."/>
            <person name="Gubbala S."/>
            <person name="Hirani K."/>
            <person name="Jayaseelan J.C."/>
            <person name="Lara F."/>
            <person name="Munidasa M."/>
            <person name="Palculict T."/>
            <person name="Patil S."/>
            <person name="Pu L.-L."/>
            <person name="Saada N."/>
            <person name="Tang L."/>
            <person name="Weissenberger G."/>
            <person name="Zhu Y."/>
            <person name="Hemphill L."/>
            <person name="Shang Y."/>
            <person name="Youmans B."/>
            <person name="Ayvaz T."/>
            <person name="Ross M."/>
            <person name="Santibanez J."/>
            <person name="Aqrawi P."/>
            <person name="Gross S."/>
            <person name="Joshi V."/>
            <person name="Fowler G."/>
            <person name="Nazareth L."/>
            <person name="Reid J."/>
            <person name="Worley K."/>
            <person name="Petrosino J."/>
            <person name="Highlander S."/>
            <person name="Gibbs R."/>
        </authorList>
    </citation>
    <scope>NUCLEOTIDE SEQUENCE [LARGE SCALE GENOMIC DNA]</scope>
    <source>
        <strain evidence="1 2">F0287</strain>
    </source>
</reference>
<gene>
    <name evidence="1" type="ORF">HMPREF1977_0315</name>
</gene>
<proteinExistence type="predicted"/>
<evidence type="ECO:0000313" key="2">
    <source>
        <dbReference type="Proteomes" id="UP000005391"/>
    </source>
</evidence>
<dbReference type="EMBL" id="AEOH01000006">
    <property type="protein sequence ID" value="EFS98423.1"/>
    <property type="molecule type" value="Genomic_DNA"/>
</dbReference>